<dbReference type="Pfam" id="PF05118">
    <property type="entry name" value="Asp_Arg_Hydrox"/>
    <property type="match status" value="1"/>
</dbReference>
<accession>A0ABX6T199</accession>
<dbReference type="EMBL" id="CP060780">
    <property type="protein sequence ID" value="QNP42687.1"/>
    <property type="molecule type" value="Genomic_DNA"/>
</dbReference>
<dbReference type="Gene3D" id="2.60.120.330">
    <property type="entry name" value="B-lactam Antibiotic, Isopenicillin N Synthase, Chain"/>
    <property type="match status" value="1"/>
</dbReference>
<evidence type="ECO:0000313" key="2">
    <source>
        <dbReference type="EMBL" id="QNP42687.1"/>
    </source>
</evidence>
<dbReference type="InterPro" id="IPR007803">
    <property type="entry name" value="Asp/Arg/Pro-Hydrxlase"/>
</dbReference>
<dbReference type="SUPFAM" id="SSF51197">
    <property type="entry name" value="Clavaminate synthase-like"/>
    <property type="match status" value="1"/>
</dbReference>
<reference evidence="2 3" key="1">
    <citation type="submission" date="2020-08" db="EMBL/GenBank/DDBJ databases">
        <title>Genome sequence of Sphingomonas daechungensis KACC 18115T.</title>
        <authorList>
            <person name="Hyun D.-W."/>
            <person name="Bae J.-W."/>
        </authorList>
    </citation>
    <scope>NUCLEOTIDE SEQUENCE [LARGE SCALE GENOMIC DNA]</scope>
    <source>
        <strain evidence="2 3">KACC 18115</strain>
    </source>
</reference>
<organism evidence="2 3">
    <name type="scientific">Sphingomonas daechungensis</name>
    <dbReference type="NCBI Taxonomy" id="1176646"/>
    <lineage>
        <taxon>Bacteria</taxon>
        <taxon>Pseudomonadati</taxon>
        <taxon>Pseudomonadota</taxon>
        <taxon>Alphaproteobacteria</taxon>
        <taxon>Sphingomonadales</taxon>
        <taxon>Sphingomonadaceae</taxon>
        <taxon>Sphingomonas</taxon>
    </lineage>
</organism>
<feature type="domain" description="Aspartyl/asparaginy/proline hydroxylase" evidence="1">
    <location>
        <begin position="68"/>
        <end position="166"/>
    </location>
</feature>
<sequence>MRLKRPFLKLPIRFDAEAIAAEVRALPPSAWTPHPTGFVGNEAVRLVTPIGEDSDAIDGPMGPTTHLQHCDYVRQIMAEIGGVWGRSRFMGLAAGSEVPPHIDIHYYWRTHWRIHIPVITNPGVEFTCGDETVHMKAGECWVFDSFLKHDVQNRGDAQRIHLVLDTVGGGPFADLLEAAASGPQTERFLRPGERSGDGLVFERLNSPKVMSPWEMRCHLAFTREQAGSDPRTIRILDRVEKFIDAWAAVWARFGSDDAGRGEYERVLEQARRDILALGISELEMPNEVPLPRMLDQLIFVMALAEPGGRVAKAEAELGSRSGRRNPLRHRTALWTWALASSFQDRHIRSNACSRHRRTHTERASIVRSSWSARRARARHCFTKRWSRHLACIRSATKAIV</sequence>
<dbReference type="RefSeq" id="WP_187714119.1">
    <property type="nucleotide sequence ID" value="NZ_CP060780.1"/>
</dbReference>
<dbReference type="InterPro" id="IPR027443">
    <property type="entry name" value="IPNS-like_sf"/>
</dbReference>
<protein>
    <submittedName>
        <fullName evidence="2">Aspartyl/asparaginyl beta-hydroxylase domain-containing protein</fullName>
    </submittedName>
</protein>
<evidence type="ECO:0000259" key="1">
    <source>
        <dbReference type="Pfam" id="PF05118"/>
    </source>
</evidence>
<dbReference type="Proteomes" id="UP000516134">
    <property type="component" value="Chromosome"/>
</dbReference>
<gene>
    <name evidence="2" type="ORF">H9L15_11110</name>
</gene>
<proteinExistence type="predicted"/>
<name>A0ABX6T199_9SPHN</name>
<keyword evidence="3" id="KW-1185">Reference proteome</keyword>
<evidence type="ECO:0000313" key="3">
    <source>
        <dbReference type="Proteomes" id="UP000516134"/>
    </source>
</evidence>